<name>K0T933_THAOC</name>
<evidence type="ECO:0000256" key="2">
    <source>
        <dbReference type="ARBA" id="ARBA00009160"/>
    </source>
</evidence>
<evidence type="ECO:0000256" key="3">
    <source>
        <dbReference type="ARBA" id="ARBA00022692"/>
    </source>
</evidence>
<comment type="subcellular location">
    <subcellularLocation>
        <location evidence="1">Membrane</location>
    </subcellularLocation>
</comment>
<comment type="similarity">
    <text evidence="2">Belongs to the FUN14 family.</text>
</comment>
<gene>
    <name evidence="7" type="ORF">THAOC_04302</name>
</gene>
<dbReference type="InterPro" id="IPR002048">
    <property type="entry name" value="EF_hand_dom"/>
</dbReference>
<keyword evidence="8" id="KW-1185">Reference proteome</keyword>
<protein>
    <recommendedName>
        <fullName evidence="6">EF-hand domain-containing protein</fullName>
    </recommendedName>
</protein>
<keyword evidence="4" id="KW-1133">Transmembrane helix</keyword>
<dbReference type="InterPro" id="IPR007014">
    <property type="entry name" value="FUN14"/>
</dbReference>
<dbReference type="Proteomes" id="UP000266841">
    <property type="component" value="Unassembled WGS sequence"/>
</dbReference>
<comment type="caution">
    <text evidence="7">The sequence shown here is derived from an EMBL/GenBank/DDBJ whole genome shotgun (WGS) entry which is preliminary data.</text>
</comment>
<organism evidence="7 8">
    <name type="scientific">Thalassiosira oceanica</name>
    <name type="common">Marine diatom</name>
    <dbReference type="NCBI Taxonomy" id="159749"/>
    <lineage>
        <taxon>Eukaryota</taxon>
        <taxon>Sar</taxon>
        <taxon>Stramenopiles</taxon>
        <taxon>Ochrophyta</taxon>
        <taxon>Bacillariophyta</taxon>
        <taxon>Coscinodiscophyceae</taxon>
        <taxon>Thalassiosirophycidae</taxon>
        <taxon>Thalassiosirales</taxon>
        <taxon>Thalassiosiraceae</taxon>
        <taxon>Thalassiosira</taxon>
    </lineage>
</organism>
<dbReference type="GO" id="GO:0000422">
    <property type="term" value="P:autophagy of mitochondrion"/>
    <property type="evidence" value="ECO:0007669"/>
    <property type="project" value="TreeGrafter"/>
</dbReference>
<dbReference type="OrthoDB" id="163794at2759"/>
<evidence type="ECO:0000256" key="5">
    <source>
        <dbReference type="ARBA" id="ARBA00023136"/>
    </source>
</evidence>
<dbReference type="OMA" id="MYKSVMK"/>
<dbReference type="PROSITE" id="PS00018">
    <property type="entry name" value="EF_HAND_1"/>
    <property type="match status" value="1"/>
</dbReference>
<dbReference type="AlphaFoldDB" id="K0T933"/>
<dbReference type="EMBL" id="AGNL01003997">
    <property type="protein sequence ID" value="EJK74050.1"/>
    <property type="molecule type" value="Genomic_DNA"/>
</dbReference>
<evidence type="ECO:0000259" key="6">
    <source>
        <dbReference type="PROSITE" id="PS50222"/>
    </source>
</evidence>
<dbReference type="PANTHER" id="PTHR21346:SF0">
    <property type="entry name" value="RE45833P"/>
    <property type="match status" value="1"/>
</dbReference>
<accession>K0T933</accession>
<dbReference type="GO" id="GO:0005741">
    <property type="term" value="C:mitochondrial outer membrane"/>
    <property type="evidence" value="ECO:0007669"/>
    <property type="project" value="TreeGrafter"/>
</dbReference>
<evidence type="ECO:0000256" key="1">
    <source>
        <dbReference type="ARBA" id="ARBA00004370"/>
    </source>
</evidence>
<dbReference type="Pfam" id="PF04930">
    <property type="entry name" value="FUN14"/>
    <property type="match status" value="1"/>
</dbReference>
<keyword evidence="3" id="KW-0812">Transmembrane</keyword>
<reference evidence="7 8" key="1">
    <citation type="journal article" date="2012" name="Genome Biol.">
        <title>Genome and low-iron response of an oceanic diatom adapted to chronic iron limitation.</title>
        <authorList>
            <person name="Lommer M."/>
            <person name="Specht M."/>
            <person name="Roy A.S."/>
            <person name="Kraemer L."/>
            <person name="Andreson R."/>
            <person name="Gutowska M.A."/>
            <person name="Wolf J."/>
            <person name="Bergner S.V."/>
            <person name="Schilhabel M.B."/>
            <person name="Klostermeier U.C."/>
            <person name="Beiko R.G."/>
            <person name="Rosenstiel P."/>
            <person name="Hippler M."/>
            <person name="Laroche J."/>
        </authorList>
    </citation>
    <scope>NUCLEOTIDE SEQUENCE [LARGE SCALE GENOMIC DNA]</scope>
    <source>
        <strain evidence="7 8">CCMP1005</strain>
    </source>
</reference>
<keyword evidence="5" id="KW-0472">Membrane</keyword>
<evidence type="ECO:0000313" key="8">
    <source>
        <dbReference type="Proteomes" id="UP000266841"/>
    </source>
</evidence>
<sequence>MTTSLASPLLRRLPVSRLNQLWPSPPTSNHAGRALSLALTVTASSLTATLSPPACCESSEPGSNDDVLARIKTKLASEASRASDSLRNSEVVDAALSSVGSSLSAAISGGIPTDLSYGFVAGYLSGFALKKVGRVASVSLGLSFLALQSLAYAGYIDVNHDRMQRQVEELLDRNGDGKVDGEDLRGILEDVKKVAGHGVDDGRVENAAAGAGGFGLGFVGGLRSG</sequence>
<feature type="domain" description="EF-hand" evidence="6">
    <location>
        <begin position="159"/>
        <end position="194"/>
    </location>
</feature>
<evidence type="ECO:0000256" key="4">
    <source>
        <dbReference type="ARBA" id="ARBA00022989"/>
    </source>
</evidence>
<dbReference type="InterPro" id="IPR018247">
    <property type="entry name" value="EF_Hand_1_Ca_BS"/>
</dbReference>
<evidence type="ECO:0000313" key="7">
    <source>
        <dbReference type="EMBL" id="EJK74050.1"/>
    </source>
</evidence>
<dbReference type="PROSITE" id="PS50222">
    <property type="entry name" value="EF_HAND_2"/>
    <property type="match status" value="1"/>
</dbReference>
<dbReference type="eggNOG" id="ENOG502S7DQ">
    <property type="taxonomic scope" value="Eukaryota"/>
</dbReference>
<proteinExistence type="inferred from homology"/>
<dbReference type="GO" id="GO:0005509">
    <property type="term" value="F:calcium ion binding"/>
    <property type="evidence" value="ECO:0007669"/>
    <property type="project" value="InterPro"/>
</dbReference>
<dbReference type="PANTHER" id="PTHR21346">
    <property type="entry name" value="FUN14 DOMAIN CONTAINING"/>
    <property type="match status" value="1"/>
</dbReference>